<evidence type="ECO:0000256" key="1">
    <source>
        <dbReference type="SAM" id="MobiDB-lite"/>
    </source>
</evidence>
<dbReference type="Gene3D" id="1.20.890.10">
    <property type="entry name" value="cAMP-dependent protein kinase regulatory subunit, dimerization-anchoring domain"/>
    <property type="match status" value="1"/>
</dbReference>
<dbReference type="STRING" id="56216.A0A1A6GNP8"/>
<feature type="region of interest" description="Disordered" evidence="1">
    <location>
        <begin position="452"/>
        <end position="471"/>
    </location>
</feature>
<organism evidence="3 4">
    <name type="scientific">Neotoma lepida</name>
    <name type="common">Desert woodrat</name>
    <dbReference type="NCBI Taxonomy" id="56216"/>
    <lineage>
        <taxon>Eukaryota</taxon>
        <taxon>Metazoa</taxon>
        <taxon>Chordata</taxon>
        <taxon>Craniata</taxon>
        <taxon>Vertebrata</taxon>
        <taxon>Euteleostomi</taxon>
        <taxon>Mammalia</taxon>
        <taxon>Eutheria</taxon>
        <taxon>Euarchontoglires</taxon>
        <taxon>Glires</taxon>
        <taxon>Rodentia</taxon>
        <taxon>Myomorpha</taxon>
        <taxon>Muroidea</taxon>
        <taxon>Cricetidae</taxon>
        <taxon>Neotominae</taxon>
        <taxon>Neotoma</taxon>
    </lineage>
</organism>
<dbReference type="Pfam" id="PF15442">
    <property type="entry name" value="DUF4629"/>
    <property type="match status" value="1"/>
</dbReference>
<dbReference type="PROSITE" id="PS50042">
    <property type="entry name" value="CNMP_BINDING_3"/>
    <property type="match status" value="1"/>
</dbReference>
<dbReference type="InterPro" id="IPR027898">
    <property type="entry name" value="DUF4629"/>
</dbReference>
<dbReference type="PRINTS" id="PR00103">
    <property type="entry name" value="CAMPKINASE"/>
</dbReference>
<feature type="compositionally biased region" description="Polar residues" evidence="1">
    <location>
        <begin position="162"/>
        <end position="172"/>
    </location>
</feature>
<dbReference type="Proteomes" id="UP000092124">
    <property type="component" value="Unassembled WGS sequence"/>
</dbReference>
<feature type="compositionally biased region" description="Basic and acidic residues" evidence="1">
    <location>
        <begin position="194"/>
        <end position="204"/>
    </location>
</feature>
<accession>A0A1A6GNP8</accession>
<feature type="domain" description="Cyclic nucleotide-binding" evidence="2">
    <location>
        <begin position="625"/>
        <end position="710"/>
    </location>
</feature>
<dbReference type="AlphaFoldDB" id="A0A1A6GNP8"/>
<comment type="caution">
    <text evidence="3">The sequence shown here is derived from an EMBL/GenBank/DDBJ whole genome shotgun (WGS) entry which is preliminary data.</text>
</comment>
<dbReference type="InterPro" id="IPR000595">
    <property type="entry name" value="cNMP-bd_dom"/>
</dbReference>
<gene>
    <name evidence="3" type="ORF">A6R68_03547</name>
</gene>
<dbReference type="OrthoDB" id="417078at2759"/>
<sequence>MDSAYPYQPAGTIGLTVLTDQSQSSTLILPYPLVEMETSLGLTPSGQTLCLLQSPDLCKAEDTHDAQRKTPPVDGDRSLTALIHSPSEFLALPPAPSLEQTEVNSVHEMTEEAEVGANAGAREGAIDNLDSKHLQDKTQKSAPTRPRLAGEQGQDKTKRTRGNNFTKTQELRPSSHRVKTQEKPTVPNTKRKRNPPELSHDSLKKPGTHLSMHMLESVQVFHPLGKKSEYKTGISSTRALLNFSHNKYSSTDPATTSLQDVPCEGRGPGKTLGNAQCPQSRVCKEYPSLAQYELPLPGKECSQVVYYDHKSLGPLMAGELGQCLQAYGSVSYPGSQASTLQLEMVVVLKDIQPMNVQKPFSTSATPAQDIPDTSLQVVEMVTSLSLTPSGQTLCLLQSPDLCNAYIHDAQMKTPPVDGERTLTALIHSPSEFLALPPAPSLEQIEVNNVHEMSGEQSTPQNAYEGTKGNQGASLLPLAHPDMQQPLMYTDAGSLRQKPANHNAILASNSLGLEEPGALQSVMVSGIDLEDMTTLVSDIQLPQLLNSLTDLENGNITLQFNPMRLMQQLQGYTMEVLQQKPDLIDFMVEYFTCLQRPAPRIQTRSSPPLGPFTQESSVVTLVEEVSGKVRILIRSKTKMNKNGGNQDVEIAHCHKEQYFGELALVTNKPRAASAYVVGDVKCLVMDVQALQRFLGPRMDIMKRNISHYEQQLVKMFGSDIDLLDPGQKM</sequence>
<feature type="compositionally biased region" description="Basic and acidic residues" evidence="1">
    <location>
        <begin position="129"/>
        <end position="139"/>
    </location>
</feature>
<proteinExistence type="predicted"/>
<name>A0A1A6GNP8_NEOLE</name>
<feature type="compositionally biased region" description="Polar residues" evidence="1">
    <location>
        <begin position="454"/>
        <end position="471"/>
    </location>
</feature>
<dbReference type="InterPro" id="IPR018490">
    <property type="entry name" value="cNMP-bd_dom_sf"/>
</dbReference>
<dbReference type="PANTHER" id="PTHR31466:SF1">
    <property type="entry name" value="RIKEN CDNA 4930433I11 GENE"/>
    <property type="match status" value="1"/>
</dbReference>
<evidence type="ECO:0000313" key="4">
    <source>
        <dbReference type="Proteomes" id="UP000092124"/>
    </source>
</evidence>
<dbReference type="Gene3D" id="2.60.120.10">
    <property type="entry name" value="Jelly Rolls"/>
    <property type="match status" value="1"/>
</dbReference>
<dbReference type="CDD" id="cd00038">
    <property type="entry name" value="CAP_ED"/>
    <property type="match status" value="1"/>
</dbReference>
<reference evidence="3 4" key="1">
    <citation type="submission" date="2016-06" db="EMBL/GenBank/DDBJ databases">
        <title>The Draft Genome Sequence and Annotation of the Desert Woodrat Neotoma lepida.</title>
        <authorList>
            <person name="Campbell M."/>
            <person name="Oakeson K.F."/>
            <person name="Yandell M."/>
            <person name="Halpert J.R."/>
            <person name="Dearing D."/>
        </authorList>
    </citation>
    <scope>NUCLEOTIDE SEQUENCE [LARGE SCALE GENOMIC DNA]</scope>
    <source>
        <strain evidence="3">417</strain>
        <tissue evidence="3">Liver</tissue>
    </source>
</reference>
<dbReference type="EMBL" id="LZPO01076504">
    <property type="protein sequence ID" value="OBS67913.1"/>
    <property type="molecule type" value="Genomic_DNA"/>
</dbReference>
<dbReference type="InterPro" id="IPR018488">
    <property type="entry name" value="cNMP-bd_CS"/>
</dbReference>
<protein>
    <recommendedName>
        <fullName evidence="2">Cyclic nucleotide-binding domain-containing protein</fullName>
    </recommendedName>
</protein>
<dbReference type="SUPFAM" id="SSF51206">
    <property type="entry name" value="cAMP-binding domain-like"/>
    <property type="match status" value="1"/>
</dbReference>
<dbReference type="InterPro" id="IPR040292">
    <property type="entry name" value="C2orf78-like"/>
</dbReference>
<dbReference type="PANTHER" id="PTHR31466">
    <property type="entry name" value="GENE 5591-RELATED"/>
    <property type="match status" value="1"/>
</dbReference>
<keyword evidence="4" id="KW-1185">Reference proteome</keyword>
<evidence type="ECO:0000313" key="3">
    <source>
        <dbReference type="EMBL" id="OBS67913.1"/>
    </source>
</evidence>
<dbReference type="Pfam" id="PF00027">
    <property type="entry name" value="cNMP_binding"/>
    <property type="match status" value="1"/>
</dbReference>
<evidence type="ECO:0000259" key="2">
    <source>
        <dbReference type="PROSITE" id="PS50042"/>
    </source>
</evidence>
<feature type="region of interest" description="Disordered" evidence="1">
    <location>
        <begin position="128"/>
        <end position="207"/>
    </location>
</feature>
<dbReference type="PROSITE" id="PS00889">
    <property type="entry name" value="CNMP_BINDING_2"/>
    <property type="match status" value="1"/>
</dbReference>
<dbReference type="InterPro" id="IPR014710">
    <property type="entry name" value="RmlC-like_jellyroll"/>
</dbReference>